<feature type="compositionally biased region" description="Basic residues" evidence="1">
    <location>
        <begin position="195"/>
        <end position="206"/>
    </location>
</feature>
<feature type="region of interest" description="Disordered" evidence="1">
    <location>
        <begin position="1"/>
        <end position="21"/>
    </location>
</feature>
<dbReference type="EMBL" id="CAXAMN010023804">
    <property type="protein sequence ID" value="CAK9080964.1"/>
    <property type="molecule type" value="Genomic_DNA"/>
</dbReference>
<sequence>AMSNPEELEELMPGEHKRQREALRRKINSNKGGLQPGLVEKYNAAKTDQEKFALVKAFIMDPTMDSVEVEAFYIQQSKEKSRGIWVELPLSELEQKYNTPEDREWLQKQVVARQAGTPHPQDPTNPRKRIYKVFEKFEHSSENSKLVGSYLSAKSRVAANKAQRQSLADHITHDAAGFGDHVKPMMAVEEQPGPRKPRVPKTPKVL</sequence>
<dbReference type="EMBL" id="CAXAMN010023802">
    <property type="protein sequence ID" value="CAK9080959.1"/>
    <property type="molecule type" value="Genomic_DNA"/>
</dbReference>
<evidence type="ECO:0000313" key="2">
    <source>
        <dbReference type="EMBL" id="CAK9080959.1"/>
    </source>
</evidence>
<protein>
    <submittedName>
        <fullName evidence="2">Uncharacterized protein</fullName>
    </submittedName>
</protein>
<keyword evidence="4" id="KW-1185">Reference proteome</keyword>
<organism evidence="2 4">
    <name type="scientific">Durusdinium trenchii</name>
    <dbReference type="NCBI Taxonomy" id="1381693"/>
    <lineage>
        <taxon>Eukaryota</taxon>
        <taxon>Sar</taxon>
        <taxon>Alveolata</taxon>
        <taxon>Dinophyceae</taxon>
        <taxon>Suessiales</taxon>
        <taxon>Symbiodiniaceae</taxon>
        <taxon>Durusdinium</taxon>
    </lineage>
</organism>
<reference evidence="2 4" key="1">
    <citation type="submission" date="2024-02" db="EMBL/GenBank/DDBJ databases">
        <authorList>
            <person name="Chen Y."/>
            <person name="Shah S."/>
            <person name="Dougan E. K."/>
            <person name="Thang M."/>
            <person name="Chan C."/>
        </authorList>
    </citation>
    <scope>NUCLEOTIDE SEQUENCE [LARGE SCALE GENOMIC DNA]</scope>
</reference>
<feature type="compositionally biased region" description="Acidic residues" evidence="1">
    <location>
        <begin position="1"/>
        <end position="12"/>
    </location>
</feature>
<accession>A0ABP0Q188</accession>
<evidence type="ECO:0000313" key="4">
    <source>
        <dbReference type="Proteomes" id="UP001642484"/>
    </source>
</evidence>
<evidence type="ECO:0000313" key="3">
    <source>
        <dbReference type="EMBL" id="CAK9080964.1"/>
    </source>
</evidence>
<comment type="caution">
    <text evidence="2">The sequence shown here is derived from an EMBL/GenBank/DDBJ whole genome shotgun (WGS) entry which is preliminary data.</text>
</comment>
<name>A0ABP0Q188_9DINO</name>
<gene>
    <name evidence="2" type="ORF">CCMP2556_LOCUS39662</name>
    <name evidence="3" type="ORF">CCMP2556_LOCUS39664</name>
</gene>
<feature type="region of interest" description="Disordered" evidence="1">
    <location>
        <begin position="187"/>
        <end position="206"/>
    </location>
</feature>
<dbReference type="Proteomes" id="UP001642484">
    <property type="component" value="Unassembled WGS sequence"/>
</dbReference>
<evidence type="ECO:0000256" key="1">
    <source>
        <dbReference type="SAM" id="MobiDB-lite"/>
    </source>
</evidence>
<feature type="non-terminal residue" evidence="2">
    <location>
        <position position="1"/>
    </location>
</feature>
<proteinExistence type="predicted"/>